<feature type="chain" id="PRO_5039076667" evidence="2">
    <location>
        <begin position="22"/>
        <end position="230"/>
    </location>
</feature>
<feature type="transmembrane region" description="Helical" evidence="1">
    <location>
        <begin position="70"/>
        <end position="95"/>
    </location>
</feature>
<dbReference type="InterPro" id="IPR025403">
    <property type="entry name" value="TgpA-like_C"/>
</dbReference>
<evidence type="ECO:0000313" key="4">
    <source>
        <dbReference type="EMBL" id="RCK61347.1"/>
    </source>
</evidence>
<reference evidence="4 5" key="1">
    <citation type="submission" date="2018-07" db="EMBL/GenBank/DDBJ databases">
        <title>Microbacterium endoborsara sp. nov., a novel actinobacterium isolated from Borszczowia aralocaspica.</title>
        <authorList>
            <person name="An D."/>
        </authorList>
    </citation>
    <scope>NUCLEOTIDE SEQUENCE [LARGE SCALE GENOMIC DNA]</scope>
    <source>
        <strain evidence="4 5">C1.15228</strain>
    </source>
</reference>
<feature type="domain" description="Protein-glutamine gamma-glutamyltransferase-like C-terminal" evidence="3">
    <location>
        <begin position="154"/>
        <end position="223"/>
    </location>
</feature>
<evidence type="ECO:0000256" key="1">
    <source>
        <dbReference type="SAM" id="Phobius"/>
    </source>
</evidence>
<evidence type="ECO:0000313" key="5">
    <source>
        <dbReference type="Proteomes" id="UP000253508"/>
    </source>
</evidence>
<keyword evidence="1" id="KW-1133">Transmembrane helix</keyword>
<feature type="signal peptide" evidence="2">
    <location>
        <begin position="1"/>
        <end position="21"/>
    </location>
</feature>
<dbReference type="Pfam" id="PF13559">
    <property type="entry name" value="DUF4129"/>
    <property type="match status" value="1"/>
</dbReference>
<proteinExistence type="predicted"/>
<gene>
    <name evidence="4" type="ORF">DTO57_01465</name>
</gene>
<dbReference type="AlphaFoldDB" id="A0A367Y680"/>
<evidence type="ECO:0000259" key="3">
    <source>
        <dbReference type="Pfam" id="PF13559"/>
    </source>
</evidence>
<organism evidence="4 5">
    <name type="scientific">Microbacterium sorbitolivorans</name>
    <dbReference type="NCBI Taxonomy" id="1867410"/>
    <lineage>
        <taxon>Bacteria</taxon>
        <taxon>Bacillati</taxon>
        <taxon>Actinomycetota</taxon>
        <taxon>Actinomycetes</taxon>
        <taxon>Micrococcales</taxon>
        <taxon>Microbacteriaceae</taxon>
        <taxon>Microbacterium</taxon>
    </lineage>
</organism>
<evidence type="ECO:0000256" key="2">
    <source>
        <dbReference type="SAM" id="SignalP"/>
    </source>
</evidence>
<keyword evidence="1" id="KW-0812">Transmembrane</keyword>
<protein>
    <submittedName>
        <fullName evidence="4">DUF4129 domain-containing protein</fullName>
    </submittedName>
</protein>
<sequence length="230" mass="24928">MRRWWAPAGATLCLAVVMVAAAVQGTPRFDPPDWDFGSRGGQIMPTLSEAPPETPFEFFPQQEPGNGGSVVGWILIALAAAVAGVLLFFLVRALIRAWLARVPRRAVEAPGAETFVSDREPDPEAAAPEIRRGIAFARRVIDQHAAPSDAIVAAWVGLEQSASDAGLVRGTAETPAEFALRIITHREAIAGDARELLRLYERVRFAGRVATEDDRAAARRALEAIEEGWR</sequence>
<comment type="caution">
    <text evidence="4">The sequence shown here is derived from an EMBL/GenBank/DDBJ whole genome shotgun (WGS) entry which is preliminary data.</text>
</comment>
<keyword evidence="1" id="KW-0472">Membrane</keyword>
<keyword evidence="2" id="KW-0732">Signal</keyword>
<dbReference type="OrthoDB" id="5198230at2"/>
<dbReference type="RefSeq" id="WP_114116454.1">
    <property type="nucleotide sequence ID" value="NZ_BMHU01000001.1"/>
</dbReference>
<dbReference type="Proteomes" id="UP000253508">
    <property type="component" value="Unassembled WGS sequence"/>
</dbReference>
<accession>A0A367Y680</accession>
<dbReference type="EMBL" id="QORO01000001">
    <property type="protein sequence ID" value="RCK61347.1"/>
    <property type="molecule type" value="Genomic_DNA"/>
</dbReference>
<keyword evidence="5" id="KW-1185">Reference proteome</keyword>
<name>A0A367Y680_9MICO</name>